<dbReference type="RefSeq" id="WP_114087854.1">
    <property type="nucleotide sequence ID" value="NZ_JPWH01000005.1"/>
</dbReference>
<comment type="caution">
    <text evidence="2">The sequence shown here is derived from an EMBL/GenBank/DDBJ whole genome shotgun (WGS) entry which is preliminary data.</text>
</comment>
<reference evidence="2 3" key="1">
    <citation type="submission" date="2014-07" db="EMBL/GenBank/DDBJ databases">
        <title>Draft genome sequence of Thalassospira profundimaris S25-3-2.</title>
        <authorList>
            <person name="Lai Q."/>
            <person name="Shao Z."/>
        </authorList>
    </citation>
    <scope>NUCLEOTIDE SEQUENCE [LARGE SCALE GENOMIC DNA]</scope>
    <source>
        <strain evidence="2 3">S25-3-2</strain>
    </source>
</reference>
<proteinExistence type="predicted"/>
<dbReference type="AlphaFoldDB" id="A0A367XDB4"/>
<evidence type="ECO:0000313" key="3">
    <source>
        <dbReference type="Proteomes" id="UP000252517"/>
    </source>
</evidence>
<dbReference type="Proteomes" id="UP000252517">
    <property type="component" value="Unassembled WGS sequence"/>
</dbReference>
<protein>
    <submittedName>
        <fullName evidence="2">Uncharacterized protein</fullName>
    </submittedName>
</protein>
<organism evidence="2 3">
    <name type="scientific">Thalassospira profundimaris</name>
    <dbReference type="NCBI Taxonomy" id="502049"/>
    <lineage>
        <taxon>Bacteria</taxon>
        <taxon>Pseudomonadati</taxon>
        <taxon>Pseudomonadota</taxon>
        <taxon>Alphaproteobacteria</taxon>
        <taxon>Rhodospirillales</taxon>
        <taxon>Thalassospiraceae</taxon>
        <taxon>Thalassospira</taxon>
    </lineage>
</organism>
<sequence length="73" mass="8098">MMALSNTKAIYEVYLSIWMKISQGAKLSSQPRNYFESIQNTARSPGILRRNHAKGPTDISPTGPFKTLKQGGN</sequence>
<accession>A0A367XDB4</accession>
<feature type="region of interest" description="Disordered" evidence="1">
    <location>
        <begin position="45"/>
        <end position="73"/>
    </location>
</feature>
<evidence type="ECO:0000313" key="2">
    <source>
        <dbReference type="EMBL" id="RCK51663.1"/>
    </source>
</evidence>
<name>A0A367XDB4_9PROT</name>
<dbReference type="EMBL" id="JPWH01000005">
    <property type="protein sequence ID" value="RCK51663.1"/>
    <property type="molecule type" value="Genomic_DNA"/>
</dbReference>
<evidence type="ECO:0000256" key="1">
    <source>
        <dbReference type="SAM" id="MobiDB-lite"/>
    </source>
</evidence>
<gene>
    <name evidence="2" type="ORF">TH25_08195</name>
</gene>